<sequence length="62" mass="7197">MIFHLVSPIAHMDPLHSNLTHLLLHLVNYSLKEYATIAGLQWNLNTSDYGIIVSTYIQQKRY</sequence>
<dbReference type="AlphaFoldDB" id="A0A6I9W3Q1"/>
<protein>
    <submittedName>
        <fullName evidence="3">Insulin-degrading enzyme-like</fullName>
    </submittedName>
</protein>
<dbReference type="Gene3D" id="3.30.830.10">
    <property type="entry name" value="Metalloenzyme, LuxS/M16 peptidase-like"/>
    <property type="match status" value="1"/>
</dbReference>
<dbReference type="GeneID" id="105424506"/>
<organism evidence="2 3">
    <name type="scientific">Pogonomyrmex barbatus</name>
    <name type="common">red harvester ant</name>
    <dbReference type="NCBI Taxonomy" id="144034"/>
    <lineage>
        <taxon>Eukaryota</taxon>
        <taxon>Metazoa</taxon>
        <taxon>Ecdysozoa</taxon>
        <taxon>Arthropoda</taxon>
        <taxon>Hexapoda</taxon>
        <taxon>Insecta</taxon>
        <taxon>Pterygota</taxon>
        <taxon>Neoptera</taxon>
        <taxon>Endopterygota</taxon>
        <taxon>Hymenoptera</taxon>
        <taxon>Apocrita</taxon>
        <taxon>Aculeata</taxon>
        <taxon>Formicoidea</taxon>
        <taxon>Formicidae</taxon>
        <taxon>Myrmicinae</taxon>
        <taxon>Pogonomyrmex</taxon>
    </lineage>
</organism>
<dbReference type="GO" id="GO:0046872">
    <property type="term" value="F:metal ion binding"/>
    <property type="evidence" value="ECO:0007669"/>
    <property type="project" value="InterPro"/>
</dbReference>
<dbReference type="InterPro" id="IPR011249">
    <property type="entry name" value="Metalloenz_LuxS/M16"/>
</dbReference>
<dbReference type="Proteomes" id="UP000504615">
    <property type="component" value="Unplaced"/>
</dbReference>
<evidence type="ECO:0000259" key="1">
    <source>
        <dbReference type="Pfam" id="PF16187"/>
    </source>
</evidence>
<dbReference type="Pfam" id="PF16187">
    <property type="entry name" value="Peptidase_M16_M"/>
    <property type="match status" value="1"/>
</dbReference>
<accession>A0A6I9W3Q1</accession>
<feature type="domain" description="Peptidase M16 middle/third" evidence="1">
    <location>
        <begin position="1"/>
        <end position="55"/>
    </location>
</feature>
<evidence type="ECO:0000313" key="3">
    <source>
        <dbReference type="RefSeq" id="XP_011633077.1"/>
    </source>
</evidence>
<name>A0A6I9W3Q1_9HYME</name>
<reference evidence="3" key="1">
    <citation type="submission" date="2025-08" db="UniProtKB">
        <authorList>
            <consortium name="RefSeq"/>
        </authorList>
    </citation>
    <scope>IDENTIFICATION</scope>
</reference>
<evidence type="ECO:0000313" key="2">
    <source>
        <dbReference type="Proteomes" id="UP000504615"/>
    </source>
</evidence>
<dbReference type="KEGG" id="pbar:105424506"/>
<keyword evidence="2" id="KW-1185">Reference proteome</keyword>
<dbReference type="RefSeq" id="XP_011633077.1">
    <property type="nucleotide sequence ID" value="XM_011634775.2"/>
</dbReference>
<gene>
    <name evidence="3" type="primary">LOC105424506</name>
</gene>
<proteinExistence type="predicted"/>
<dbReference type="InterPro" id="IPR032632">
    <property type="entry name" value="Peptidase_M16_M"/>
</dbReference>
<dbReference type="SUPFAM" id="SSF63411">
    <property type="entry name" value="LuxS/MPP-like metallohydrolase"/>
    <property type="match status" value="1"/>
</dbReference>